<dbReference type="SUPFAM" id="SSF48452">
    <property type="entry name" value="TPR-like"/>
    <property type="match status" value="1"/>
</dbReference>
<keyword evidence="6" id="KW-0378">Hydrolase</keyword>
<gene>
    <name evidence="14" type="ORF">SAMN05660330_02586</name>
</gene>
<dbReference type="Pfam" id="PF01435">
    <property type="entry name" value="Peptidase_M48"/>
    <property type="match status" value="1"/>
</dbReference>
<feature type="repeat" description="TPR" evidence="11">
    <location>
        <begin position="476"/>
        <end position="509"/>
    </location>
</feature>
<dbReference type="OrthoDB" id="255388at2"/>
<protein>
    <submittedName>
        <fullName evidence="14">Putative Zn-dependent protease, contains TPR repeats</fullName>
    </submittedName>
</protein>
<dbReference type="Proteomes" id="UP000199073">
    <property type="component" value="Unassembled WGS sequence"/>
</dbReference>
<proteinExistence type="predicted"/>
<dbReference type="EMBL" id="FNJI01000017">
    <property type="protein sequence ID" value="SDP37920.1"/>
    <property type="molecule type" value="Genomic_DNA"/>
</dbReference>
<feature type="transmembrane region" description="Helical" evidence="12">
    <location>
        <begin position="182"/>
        <end position="199"/>
    </location>
</feature>
<feature type="transmembrane region" description="Helical" evidence="12">
    <location>
        <begin position="29"/>
        <end position="50"/>
    </location>
</feature>
<evidence type="ECO:0000256" key="6">
    <source>
        <dbReference type="ARBA" id="ARBA00022801"/>
    </source>
</evidence>
<feature type="domain" description="Peptidase M48" evidence="13">
    <location>
        <begin position="210"/>
        <end position="395"/>
    </location>
</feature>
<name>A0A1H0S839_9BACT</name>
<dbReference type="AlphaFoldDB" id="A0A1H0S839"/>
<keyword evidence="7" id="KW-0862">Zinc</keyword>
<dbReference type="Gene3D" id="3.30.2010.10">
    <property type="entry name" value="Metalloproteases ('zincins'), catalytic domain"/>
    <property type="match status" value="1"/>
</dbReference>
<evidence type="ECO:0000256" key="9">
    <source>
        <dbReference type="ARBA" id="ARBA00023049"/>
    </source>
</evidence>
<keyword evidence="3 14" id="KW-0645">Protease</keyword>
<evidence type="ECO:0000256" key="1">
    <source>
        <dbReference type="ARBA" id="ARBA00001947"/>
    </source>
</evidence>
<dbReference type="CDD" id="cd07345">
    <property type="entry name" value="M48A_Ste24p-like"/>
    <property type="match status" value="1"/>
</dbReference>
<organism evidence="14 15">
    <name type="scientific">Desulforhopalus singaporensis</name>
    <dbReference type="NCBI Taxonomy" id="91360"/>
    <lineage>
        <taxon>Bacteria</taxon>
        <taxon>Pseudomonadati</taxon>
        <taxon>Thermodesulfobacteriota</taxon>
        <taxon>Desulfobulbia</taxon>
        <taxon>Desulfobulbales</taxon>
        <taxon>Desulfocapsaceae</taxon>
        <taxon>Desulforhopalus</taxon>
    </lineage>
</organism>
<evidence type="ECO:0000256" key="10">
    <source>
        <dbReference type="ARBA" id="ARBA00023136"/>
    </source>
</evidence>
<dbReference type="PROSITE" id="PS50005">
    <property type="entry name" value="TPR"/>
    <property type="match status" value="1"/>
</dbReference>
<dbReference type="InterPro" id="IPR011990">
    <property type="entry name" value="TPR-like_helical_dom_sf"/>
</dbReference>
<feature type="transmembrane region" description="Helical" evidence="12">
    <location>
        <begin position="331"/>
        <end position="352"/>
    </location>
</feature>
<keyword evidence="10 12" id="KW-0472">Membrane</keyword>
<feature type="transmembrane region" description="Helical" evidence="12">
    <location>
        <begin position="141"/>
        <end position="162"/>
    </location>
</feature>
<dbReference type="InterPro" id="IPR050083">
    <property type="entry name" value="HtpX_protease"/>
</dbReference>
<dbReference type="RefSeq" id="WP_092223470.1">
    <property type="nucleotide sequence ID" value="NZ_FNJI01000017.1"/>
</dbReference>
<comment type="cofactor">
    <cofactor evidence="1">
        <name>Zn(2+)</name>
        <dbReference type="ChEBI" id="CHEBI:29105"/>
    </cofactor>
</comment>
<reference evidence="14 15" key="1">
    <citation type="submission" date="2016-10" db="EMBL/GenBank/DDBJ databases">
        <authorList>
            <person name="de Groot N.N."/>
        </authorList>
    </citation>
    <scope>NUCLEOTIDE SEQUENCE [LARGE SCALE GENOMIC DNA]</scope>
    <source>
        <strain evidence="14 15">DSM 12130</strain>
    </source>
</reference>
<evidence type="ECO:0000256" key="11">
    <source>
        <dbReference type="PROSITE-ProRule" id="PRU00339"/>
    </source>
</evidence>
<keyword evidence="4 12" id="KW-0812">Transmembrane</keyword>
<dbReference type="GO" id="GO:0046872">
    <property type="term" value="F:metal ion binding"/>
    <property type="evidence" value="ECO:0007669"/>
    <property type="project" value="UniProtKB-KW"/>
</dbReference>
<accession>A0A1H0S839</accession>
<evidence type="ECO:0000256" key="5">
    <source>
        <dbReference type="ARBA" id="ARBA00022723"/>
    </source>
</evidence>
<evidence type="ECO:0000256" key="7">
    <source>
        <dbReference type="ARBA" id="ARBA00022833"/>
    </source>
</evidence>
<dbReference type="PANTHER" id="PTHR43221">
    <property type="entry name" value="PROTEASE HTPX"/>
    <property type="match status" value="1"/>
</dbReference>
<dbReference type="PANTHER" id="PTHR43221:SF2">
    <property type="entry name" value="PROTEASE HTPX HOMOLOG"/>
    <property type="match status" value="1"/>
</dbReference>
<keyword evidence="15" id="KW-1185">Reference proteome</keyword>
<evidence type="ECO:0000256" key="2">
    <source>
        <dbReference type="ARBA" id="ARBA00022475"/>
    </source>
</evidence>
<dbReference type="GO" id="GO:0004222">
    <property type="term" value="F:metalloendopeptidase activity"/>
    <property type="evidence" value="ECO:0007669"/>
    <property type="project" value="InterPro"/>
</dbReference>
<evidence type="ECO:0000259" key="13">
    <source>
        <dbReference type="Pfam" id="PF01435"/>
    </source>
</evidence>
<feature type="transmembrane region" description="Helical" evidence="12">
    <location>
        <begin position="103"/>
        <end position="120"/>
    </location>
</feature>
<feature type="transmembrane region" description="Helical" evidence="12">
    <location>
        <begin position="66"/>
        <end position="83"/>
    </location>
</feature>
<keyword evidence="9" id="KW-0482">Metalloprotease</keyword>
<keyword evidence="2" id="KW-1003">Cell membrane</keyword>
<evidence type="ECO:0000256" key="12">
    <source>
        <dbReference type="SAM" id="Phobius"/>
    </source>
</evidence>
<feature type="transmembrane region" description="Helical" evidence="12">
    <location>
        <begin position="428"/>
        <end position="447"/>
    </location>
</feature>
<evidence type="ECO:0000313" key="14">
    <source>
        <dbReference type="EMBL" id="SDP37920.1"/>
    </source>
</evidence>
<sequence length="612" mass="69690">MYTNLFLFLVAILMFSLDSVPESPLMPPFASMAVALGLAVIYGAVATSLFRRGTLTSSAYFKKEKVLSLLALVFFLLTLYLADPKFYLAKISLLSKIQALMDYAGIVIFAFYLCLMWRAARRSYAVIFGRRHTSFSFIVHNLKINLPIVLPWIVLLLMFDMVSLMPSARLQRLVESPWGESFFFIVFVFFIVLLFPPLLRRLWGCERLPDTYLRSHLSEFCAKLGFTADFYLWPLFEGRMMTAAVVGFVPGIRYILVTPALIETMSMSELEAIMAHEIGHVKKRHLLLYILLIGGFSALVGVVAEPALLLLLSTDVTRFLMIDVGVDIESAVTAGGAVVLLSCVVIYFRFIFGYFIRNFERQADLYSLLQVGSSGPLVNAFEKIAIMSGNIRNRKNWHHFGIGERIDCLQEAERQPEKIVRHDRKVRLSLVCYVVVLLLAIAGARQFPTDVMVDRYQEKFIEIILQQRIVREPDIGLWHRLAGDLMLAKKQEKEAIAAYEKAFTLDPSDYELMNNYAWLLLTANDLMLRNPEKALVLAKGAATLKPKGYVLDTLATAYWANGLREEAITMEQQALAKDESRRGFYLEQLNRFRTRTYVDEIEQEKAINDTDN</sequence>
<keyword evidence="8 12" id="KW-1133">Transmembrane helix</keyword>
<feature type="transmembrane region" description="Helical" evidence="12">
    <location>
        <begin position="286"/>
        <end position="311"/>
    </location>
</feature>
<keyword evidence="5" id="KW-0479">Metal-binding</keyword>
<dbReference type="Gene3D" id="1.25.40.10">
    <property type="entry name" value="Tetratricopeptide repeat domain"/>
    <property type="match status" value="1"/>
</dbReference>
<keyword evidence="11" id="KW-0802">TPR repeat</keyword>
<dbReference type="GO" id="GO:0006508">
    <property type="term" value="P:proteolysis"/>
    <property type="evidence" value="ECO:0007669"/>
    <property type="project" value="UniProtKB-KW"/>
</dbReference>
<dbReference type="InterPro" id="IPR019734">
    <property type="entry name" value="TPR_rpt"/>
</dbReference>
<evidence type="ECO:0000256" key="4">
    <source>
        <dbReference type="ARBA" id="ARBA00022692"/>
    </source>
</evidence>
<evidence type="ECO:0000256" key="3">
    <source>
        <dbReference type="ARBA" id="ARBA00022670"/>
    </source>
</evidence>
<evidence type="ECO:0000313" key="15">
    <source>
        <dbReference type="Proteomes" id="UP000199073"/>
    </source>
</evidence>
<dbReference type="STRING" id="91360.SAMN05660330_02586"/>
<evidence type="ECO:0000256" key="8">
    <source>
        <dbReference type="ARBA" id="ARBA00022989"/>
    </source>
</evidence>
<dbReference type="InterPro" id="IPR001915">
    <property type="entry name" value="Peptidase_M48"/>
</dbReference>